<name>A0A2T6FZF2_9BACL</name>
<dbReference type="GO" id="GO:0005886">
    <property type="term" value="C:plasma membrane"/>
    <property type="evidence" value="ECO:0007669"/>
    <property type="project" value="UniProtKB-SubCell"/>
</dbReference>
<keyword evidence="3 7" id="KW-0812">Transmembrane</keyword>
<feature type="transmembrane region" description="Helical" evidence="7">
    <location>
        <begin position="322"/>
        <end position="342"/>
    </location>
</feature>
<proteinExistence type="predicted"/>
<feature type="transmembrane region" description="Helical" evidence="7">
    <location>
        <begin position="160"/>
        <end position="177"/>
    </location>
</feature>
<dbReference type="Proteomes" id="UP000244184">
    <property type="component" value="Unassembled WGS sequence"/>
</dbReference>
<feature type="transmembrane region" description="Helical" evidence="7">
    <location>
        <begin position="81"/>
        <end position="100"/>
    </location>
</feature>
<comment type="caution">
    <text evidence="8">The sequence shown here is derived from an EMBL/GenBank/DDBJ whole genome shotgun (WGS) entry which is preliminary data.</text>
</comment>
<gene>
    <name evidence="8" type="ORF">C8Z91_20985</name>
</gene>
<dbReference type="AlphaFoldDB" id="A0A2T6FZF2"/>
<evidence type="ECO:0000313" key="8">
    <source>
        <dbReference type="EMBL" id="PUA37292.1"/>
    </source>
</evidence>
<feature type="transmembrane region" description="Helical" evidence="7">
    <location>
        <begin position="394"/>
        <end position="419"/>
    </location>
</feature>
<feature type="transmembrane region" description="Helical" evidence="7">
    <location>
        <begin position="426"/>
        <end position="445"/>
    </location>
</feature>
<feature type="transmembrane region" description="Helical" evidence="7">
    <location>
        <begin position="523"/>
        <end position="543"/>
    </location>
</feature>
<evidence type="ECO:0000313" key="9">
    <source>
        <dbReference type="Proteomes" id="UP000244184"/>
    </source>
</evidence>
<reference evidence="8 9" key="1">
    <citation type="submission" date="2018-03" db="EMBL/GenBank/DDBJ databases">
        <title>Genome sequence of Paenibacillus elgii strain AC13 an antimicrobial compound producing bacteria.</title>
        <authorList>
            <person name="Kurokawa A.S."/>
            <person name="Araujo J.F."/>
            <person name="Costa R.A."/>
            <person name="Ortega D.B."/>
            <person name="Pires A.S."/>
            <person name="Pappas G.J.Jr."/>
            <person name="Franco O.L."/>
            <person name="Barreto C."/>
            <person name="Magalhaes B.S."/>
            <person name="Kruger R.H."/>
        </authorList>
    </citation>
    <scope>NUCLEOTIDE SEQUENCE [LARGE SCALE GENOMIC DNA]</scope>
    <source>
        <strain evidence="8 9">AC13</strain>
    </source>
</reference>
<dbReference type="CDD" id="cd13124">
    <property type="entry name" value="MATE_SpoVB_like"/>
    <property type="match status" value="1"/>
</dbReference>
<sequence length="574" mass="60249">MRDRSRERRGSVMKERSERMEASGPEAADSKNRDGGKGSALLQGAALLGLAAVISKLIGTLQKIPLQNLAGDAVFGIYNAVYPLYILILVLATAGFPLVVSKFVSEYAAERQYHEARRVLRVASASLMVTGIVFFSLLYFGAETIARWMAAPQTAPAIRSVSYALLVVPLMSALRGYYQGYQDMRPTAWSQVVEQTVRVATMVVLLLALMRLGLGPERIAAGATFGSVTGALAGLAVMLWYWRKEPRRKQVPGEGDGGGWRRDWALAKRLAAYALPLCLGSVAMPILTLVDSFTMPRLLRSAGFDESEALYQFGLYNHGLPLVQLVAMIASSMSAALVPAIAEALRRGDADAVRARAGLSLRLTWLIGLAASFGLALLAEPLNVMFFKSAEGTAAMAVLAFTALFSAMNIVAGSVLQGLGAVRAPVLYLLLAAAVKVAASVALVPRYGIDGAAWASLAAYALAGGLALAHALRAAGVPAAGGLAAMKPMLGIGFMALGLLAVTHGAPPLLARLPAALPPRGTAAVIALGGVAVGALAYAVALLRLGVVTAADLALVPQLAGKPLAWLRRFRLLR</sequence>
<evidence type="ECO:0000256" key="5">
    <source>
        <dbReference type="ARBA" id="ARBA00023136"/>
    </source>
</evidence>
<dbReference type="PANTHER" id="PTHR30250">
    <property type="entry name" value="PST FAMILY PREDICTED COLANIC ACID TRANSPORTER"/>
    <property type="match status" value="1"/>
</dbReference>
<keyword evidence="2" id="KW-1003">Cell membrane</keyword>
<dbReference type="PANTHER" id="PTHR30250:SF29">
    <property type="entry name" value="POLYSACCHARIDE BIOSYNTHESIS PROTEIN C-TERMINAL DOMAIN-CONTAINING PROTEIN"/>
    <property type="match status" value="1"/>
</dbReference>
<dbReference type="PIRSF" id="PIRSF038958">
    <property type="entry name" value="PG_synth_SpoVB"/>
    <property type="match status" value="1"/>
</dbReference>
<protein>
    <submittedName>
        <fullName evidence="8">Polysaccharide biosynthesis protein</fullName>
    </submittedName>
</protein>
<dbReference type="InterPro" id="IPR002797">
    <property type="entry name" value="Polysacc_synth"/>
</dbReference>
<feature type="transmembrane region" description="Helical" evidence="7">
    <location>
        <begin position="40"/>
        <end position="61"/>
    </location>
</feature>
<comment type="subcellular location">
    <subcellularLocation>
        <location evidence="1">Cell membrane</location>
        <topology evidence="1">Multi-pass membrane protein</topology>
    </subcellularLocation>
</comment>
<feature type="transmembrane region" description="Helical" evidence="7">
    <location>
        <begin position="197"/>
        <end position="214"/>
    </location>
</feature>
<feature type="transmembrane region" description="Helical" evidence="7">
    <location>
        <begin position="484"/>
        <end position="503"/>
    </location>
</feature>
<dbReference type="Pfam" id="PF01943">
    <property type="entry name" value="Polysacc_synt"/>
    <property type="match status" value="1"/>
</dbReference>
<organism evidence="8 9">
    <name type="scientific">Paenibacillus elgii</name>
    <dbReference type="NCBI Taxonomy" id="189691"/>
    <lineage>
        <taxon>Bacteria</taxon>
        <taxon>Bacillati</taxon>
        <taxon>Bacillota</taxon>
        <taxon>Bacilli</taxon>
        <taxon>Bacillales</taxon>
        <taxon>Paenibacillaceae</taxon>
        <taxon>Paenibacillus</taxon>
    </lineage>
</organism>
<keyword evidence="5 7" id="KW-0472">Membrane</keyword>
<feature type="transmembrane region" description="Helical" evidence="7">
    <location>
        <begin position="120"/>
        <end position="140"/>
    </location>
</feature>
<evidence type="ECO:0000256" key="4">
    <source>
        <dbReference type="ARBA" id="ARBA00022989"/>
    </source>
</evidence>
<evidence type="ECO:0000256" key="2">
    <source>
        <dbReference type="ARBA" id="ARBA00022475"/>
    </source>
</evidence>
<keyword evidence="4 7" id="KW-1133">Transmembrane helix</keyword>
<evidence type="ECO:0000256" key="3">
    <source>
        <dbReference type="ARBA" id="ARBA00022692"/>
    </source>
</evidence>
<feature type="transmembrane region" description="Helical" evidence="7">
    <location>
        <begin position="451"/>
        <end position="472"/>
    </location>
</feature>
<feature type="compositionally biased region" description="Basic and acidic residues" evidence="6">
    <location>
        <begin position="1"/>
        <end position="21"/>
    </location>
</feature>
<feature type="transmembrane region" description="Helical" evidence="7">
    <location>
        <begin position="270"/>
        <end position="290"/>
    </location>
</feature>
<evidence type="ECO:0000256" key="1">
    <source>
        <dbReference type="ARBA" id="ARBA00004651"/>
    </source>
</evidence>
<evidence type="ECO:0000256" key="7">
    <source>
        <dbReference type="SAM" id="Phobius"/>
    </source>
</evidence>
<feature type="transmembrane region" description="Helical" evidence="7">
    <location>
        <begin position="363"/>
        <end position="382"/>
    </location>
</feature>
<evidence type="ECO:0000256" key="6">
    <source>
        <dbReference type="SAM" id="MobiDB-lite"/>
    </source>
</evidence>
<feature type="region of interest" description="Disordered" evidence="6">
    <location>
        <begin position="1"/>
        <end position="35"/>
    </location>
</feature>
<accession>A0A2T6FZF2</accession>
<dbReference type="InterPro" id="IPR050833">
    <property type="entry name" value="Poly_Biosynth_Transport"/>
</dbReference>
<dbReference type="InterPro" id="IPR024923">
    <property type="entry name" value="PG_synth_SpoVB"/>
</dbReference>
<dbReference type="EMBL" id="PYHP01000057">
    <property type="protein sequence ID" value="PUA37292.1"/>
    <property type="molecule type" value="Genomic_DNA"/>
</dbReference>
<feature type="transmembrane region" description="Helical" evidence="7">
    <location>
        <begin position="220"/>
        <end position="242"/>
    </location>
</feature>